<evidence type="ECO:0000256" key="7">
    <source>
        <dbReference type="ARBA" id="ARBA00023080"/>
    </source>
</evidence>
<comment type="cofactor">
    <cofactor evidence="10">
        <name>Mg(2+)</name>
        <dbReference type="ChEBI" id="CHEBI:18420"/>
    </cofactor>
    <text evidence="10">Binds 1 Mg(2+) ion per subunit.</text>
</comment>
<dbReference type="InterPro" id="IPR020922">
    <property type="entry name" value="dITP/XTP_pyrophosphatase"/>
</dbReference>
<keyword evidence="3 10" id="KW-0479">Metal-binding</keyword>
<dbReference type="SUPFAM" id="SSF52972">
    <property type="entry name" value="ITPase-like"/>
    <property type="match status" value="1"/>
</dbReference>
<dbReference type="EC" id="3.6.1.66" evidence="10"/>
<dbReference type="InterPro" id="IPR029001">
    <property type="entry name" value="ITPase-like_fam"/>
</dbReference>
<dbReference type="InterPro" id="IPR002637">
    <property type="entry name" value="RdgB/HAM1"/>
</dbReference>
<evidence type="ECO:0000256" key="5">
    <source>
        <dbReference type="ARBA" id="ARBA00022801"/>
    </source>
</evidence>
<evidence type="ECO:0000256" key="9">
    <source>
        <dbReference type="ARBA" id="ARBA00052017"/>
    </source>
</evidence>
<comment type="subunit">
    <text evidence="2 10">Homodimer.</text>
</comment>
<dbReference type="GO" id="GO:0009146">
    <property type="term" value="P:purine nucleoside triphosphate catabolic process"/>
    <property type="evidence" value="ECO:0007669"/>
    <property type="project" value="UniProtKB-UniRule"/>
</dbReference>
<evidence type="ECO:0000256" key="6">
    <source>
        <dbReference type="ARBA" id="ARBA00022842"/>
    </source>
</evidence>
<dbReference type="GO" id="GO:0046872">
    <property type="term" value="F:metal ion binding"/>
    <property type="evidence" value="ECO:0007669"/>
    <property type="project" value="UniProtKB-KW"/>
</dbReference>
<keyword evidence="6 10" id="KW-0460">Magnesium</keyword>
<name>A0A133KDA4_9FIRM</name>
<dbReference type="FunFam" id="3.90.950.10:FF:000001">
    <property type="entry name" value="dITP/XTP pyrophosphatase"/>
    <property type="match status" value="1"/>
</dbReference>
<organism evidence="12 13">
    <name type="scientific">Anaerococcus tetradius</name>
    <dbReference type="NCBI Taxonomy" id="33036"/>
    <lineage>
        <taxon>Bacteria</taxon>
        <taxon>Bacillati</taxon>
        <taxon>Bacillota</taxon>
        <taxon>Tissierellia</taxon>
        <taxon>Tissierellales</taxon>
        <taxon>Peptoniphilaceae</taxon>
        <taxon>Anaerococcus</taxon>
    </lineage>
</organism>
<feature type="binding site" evidence="10">
    <location>
        <begin position="149"/>
        <end position="152"/>
    </location>
    <ligand>
        <name>substrate</name>
    </ligand>
</feature>
<feature type="active site" description="Proton acceptor" evidence="10">
    <location>
        <position position="68"/>
    </location>
</feature>
<evidence type="ECO:0000256" key="1">
    <source>
        <dbReference type="ARBA" id="ARBA00008023"/>
    </source>
</evidence>
<comment type="caution">
    <text evidence="12">The sequence shown here is derived from an EMBL/GenBank/DDBJ whole genome shotgun (WGS) entry which is preliminary data.</text>
</comment>
<dbReference type="GO" id="GO:0035870">
    <property type="term" value="F:dITP diphosphatase activity"/>
    <property type="evidence" value="ECO:0007669"/>
    <property type="project" value="UniProtKB-UniRule"/>
</dbReference>
<reference evidence="13" key="1">
    <citation type="submission" date="2016-01" db="EMBL/GenBank/DDBJ databases">
        <authorList>
            <person name="Mitreva M."/>
            <person name="Pepin K.H."/>
            <person name="Mihindukulasuriya K.A."/>
            <person name="Fulton R."/>
            <person name="Fronick C."/>
            <person name="O'Laughlin M."/>
            <person name="Miner T."/>
            <person name="Herter B."/>
            <person name="Rosa B.A."/>
            <person name="Cordes M."/>
            <person name="Tomlinson C."/>
            <person name="Wollam A."/>
            <person name="Palsikar V.B."/>
            <person name="Mardis E.R."/>
            <person name="Wilson R.K."/>
        </authorList>
    </citation>
    <scope>NUCLEOTIDE SEQUENCE [LARGE SCALE GENOMIC DNA]</scope>
    <source>
        <strain evidence="13">MJR8151</strain>
    </source>
</reference>
<evidence type="ECO:0000256" key="4">
    <source>
        <dbReference type="ARBA" id="ARBA00022741"/>
    </source>
</evidence>
<accession>A0A133KDA4</accession>
<dbReference type="GO" id="GO:0036222">
    <property type="term" value="F:XTP diphosphatase activity"/>
    <property type="evidence" value="ECO:0007669"/>
    <property type="project" value="UniProtKB-UniRule"/>
</dbReference>
<dbReference type="NCBIfam" id="TIGR00042">
    <property type="entry name" value="RdgB/HAM1 family non-canonical purine NTP pyrophosphatase"/>
    <property type="match status" value="1"/>
</dbReference>
<evidence type="ECO:0000256" key="10">
    <source>
        <dbReference type="HAMAP-Rule" id="MF_01405"/>
    </source>
</evidence>
<keyword evidence="13" id="KW-1185">Reference proteome</keyword>
<keyword evidence="7 10" id="KW-0546">Nucleotide metabolism</keyword>
<evidence type="ECO:0000256" key="8">
    <source>
        <dbReference type="ARBA" id="ARBA00051875"/>
    </source>
</evidence>
<dbReference type="GO" id="GO:0000166">
    <property type="term" value="F:nucleotide binding"/>
    <property type="evidence" value="ECO:0007669"/>
    <property type="project" value="UniProtKB-KW"/>
</dbReference>
<feature type="binding site" evidence="10">
    <location>
        <begin position="7"/>
        <end position="12"/>
    </location>
    <ligand>
        <name>substrate</name>
    </ligand>
</feature>
<dbReference type="PANTHER" id="PTHR11067">
    <property type="entry name" value="INOSINE TRIPHOSPHATE PYROPHOSPHATASE/HAM1 PROTEIN"/>
    <property type="match status" value="1"/>
</dbReference>
<dbReference type="PANTHER" id="PTHR11067:SF9">
    <property type="entry name" value="INOSINE TRIPHOSPHATE PYROPHOSPHATASE"/>
    <property type="match status" value="1"/>
</dbReference>
<dbReference type="Proteomes" id="UP000070383">
    <property type="component" value="Unassembled WGS sequence"/>
</dbReference>
<feature type="binding site" evidence="10">
    <location>
        <position position="68"/>
    </location>
    <ligand>
        <name>Mg(2+)</name>
        <dbReference type="ChEBI" id="CHEBI:18420"/>
    </ligand>
</feature>
<dbReference type="PATRIC" id="fig|33036.3.peg.1337"/>
<comment type="catalytic activity">
    <reaction evidence="10">
        <text>ITP + H2O = IMP + diphosphate + H(+)</text>
        <dbReference type="Rhea" id="RHEA:29399"/>
        <dbReference type="ChEBI" id="CHEBI:15377"/>
        <dbReference type="ChEBI" id="CHEBI:15378"/>
        <dbReference type="ChEBI" id="CHEBI:33019"/>
        <dbReference type="ChEBI" id="CHEBI:58053"/>
        <dbReference type="ChEBI" id="CHEBI:61402"/>
        <dbReference type="EC" id="3.6.1.66"/>
    </reaction>
</comment>
<gene>
    <name evidence="12" type="ORF">HMPREF3200_01349</name>
</gene>
<evidence type="ECO:0000256" key="11">
    <source>
        <dbReference type="RuleBase" id="RU003781"/>
    </source>
</evidence>
<feature type="binding site" evidence="10">
    <location>
        <begin position="177"/>
        <end position="178"/>
    </location>
    <ligand>
        <name>substrate</name>
    </ligand>
</feature>
<evidence type="ECO:0000313" key="13">
    <source>
        <dbReference type="Proteomes" id="UP000070383"/>
    </source>
</evidence>
<feature type="binding site" evidence="10">
    <location>
        <position position="69"/>
    </location>
    <ligand>
        <name>substrate</name>
    </ligand>
</feature>
<comment type="catalytic activity">
    <reaction evidence="9 10">
        <text>XTP + H2O = XMP + diphosphate + H(+)</text>
        <dbReference type="Rhea" id="RHEA:28610"/>
        <dbReference type="ChEBI" id="CHEBI:15377"/>
        <dbReference type="ChEBI" id="CHEBI:15378"/>
        <dbReference type="ChEBI" id="CHEBI:33019"/>
        <dbReference type="ChEBI" id="CHEBI:57464"/>
        <dbReference type="ChEBI" id="CHEBI:61314"/>
        <dbReference type="EC" id="3.6.1.66"/>
    </reaction>
</comment>
<protein>
    <recommendedName>
        <fullName evidence="10">dITP/XTP pyrophosphatase</fullName>
        <ecNumber evidence="10">3.6.1.66</ecNumber>
    </recommendedName>
    <alternativeName>
        <fullName evidence="10">Non-canonical purine NTP pyrophosphatase</fullName>
    </alternativeName>
    <alternativeName>
        <fullName evidence="10">Non-standard purine NTP pyrophosphatase</fullName>
    </alternativeName>
    <alternativeName>
        <fullName evidence="10">Nucleoside-triphosphate diphosphatase</fullName>
    </alternativeName>
    <alternativeName>
        <fullName evidence="10">Nucleoside-triphosphate pyrophosphatase</fullName>
        <shortName evidence="10">NTPase</shortName>
    </alternativeName>
</protein>
<dbReference type="Gene3D" id="3.90.950.10">
    <property type="match status" value="1"/>
</dbReference>
<dbReference type="GO" id="GO:0009117">
    <property type="term" value="P:nucleotide metabolic process"/>
    <property type="evidence" value="ECO:0007669"/>
    <property type="project" value="UniProtKB-KW"/>
</dbReference>
<dbReference type="HAMAP" id="MF_01405">
    <property type="entry name" value="Non_canon_purine_NTPase"/>
    <property type="match status" value="1"/>
</dbReference>
<dbReference type="GO" id="GO:0036220">
    <property type="term" value="F:ITP diphosphatase activity"/>
    <property type="evidence" value="ECO:0007669"/>
    <property type="project" value="UniProtKB-UniRule"/>
</dbReference>
<comment type="similarity">
    <text evidence="1 10 11">Belongs to the HAM1 NTPase family.</text>
</comment>
<dbReference type="GO" id="GO:0017111">
    <property type="term" value="F:ribonucleoside triphosphate phosphatase activity"/>
    <property type="evidence" value="ECO:0007669"/>
    <property type="project" value="InterPro"/>
</dbReference>
<dbReference type="OrthoDB" id="9807456at2"/>
<comment type="catalytic activity">
    <reaction evidence="8 10">
        <text>dITP + H2O = dIMP + diphosphate + H(+)</text>
        <dbReference type="Rhea" id="RHEA:28342"/>
        <dbReference type="ChEBI" id="CHEBI:15377"/>
        <dbReference type="ChEBI" id="CHEBI:15378"/>
        <dbReference type="ChEBI" id="CHEBI:33019"/>
        <dbReference type="ChEBI" id="CHEBI:61194"/>
        <dbReference type="ChEBI" id="CHEBI:61382"/>
        <dbReference type="EC" id="3.6.1.66"/>
    </reaction>
</comment>
<keyword evidence="5 10" id="KW-0378">Hydrolase</keyword>
<sequence length="191" mass="21734">MELLFASGNKDKLIEVKKLLSSEDIKMPQDIGITNFEVVEDGETLKDNAYKKAYALYKLTGKPVFSDDTGLFVKALDNRPGVYSHRYAGENCSYQDNRDKLLRELKDKDDRSACFKTVIAYIDENGHDSYFEGILEGSISEIEKGSGEFGYDKIFIPTDTDLSLAQMTTEEKNQISHRARAMQKFKEFLNL</sequence>
<evidence type="ECO:0000256" key="3">
    <source>
        <dbReference type="ARBA" id="ARBA00022723"/>
    </source>
</evidence>
<feature type="binding site" evidence="10">
    <location>
        <position position="172"/>
    </location>
    <ligand>
        <name>substrate</name>
    </ligand>
</feature>
<evidence type="ECO:0000313" key="12">
    <source>
        <dbReference type="EMBL" id="KWZ77529.1"/>
    </source>
</evidence>
<evidence type="ECO:0000256" key="2">
    <source>
        <dbReference type="ARBA" id="ARBA00011738"/>
    </source>
</evidence>
<comment type="function">
    <text evidence="10">Pyrophosphatase that catalyzes the hydrolysis of nucleoside triphosphates to their monophosphate derivatives, with a high preference for the non-canonical purine nucleotides XTP (xanthosine triphosphate), dITP (deoxyinosine triphosphate) and ITP. Seems to function as a house-cleaning enzyme that removes non-canonical purine nucleotides from the nucleotide pool, thus preventing their incorporation into DNA/RNA and avoiding chromosomal lesions.</text>
</comment>
<dbReference type="Pfam" id="PF01725">
    <property type="entry name" value="Ham1p_like"/>
    <property type="match status" value="1"/>
</dbReference>
<dbReference type="CDD" id="cd00515">
    <property type="entry name" value="HAM1"/>
    <property type="match status" value="1"/>
</dbReference>
<comment type="caution">
    <text evidence="10">Lacks conserved residue(s) required for the propagation of feature annotation.</text>
</comment>
<dbReference type="STRING" id="33036.HMPREF3200_01349"/>
<dbReference type="RefSeq" id="WP_060929594.1">
    <property type="nucleotide sequence ID" value="NZ_CAMUDP010000002.1"/>
</dbReference>
<dbReference type="EMBL" id="LRPM01000048">
    <property type="protein sequence ID" value="KWZ77529.1"/>
    <property type="molecule type" value="Genomic_DNA"/>
</dbReference>
<dbReference type="GO" id="GO:0005829">
    <property type="term" value="C:cytosol"/>
    <property type="evidence" value="ECO:0007669"/>
    <property type="project" value="TreeGrafter"/>
</dbReference>
<keyword evidence="4 10" id="KW-0547">Nucleotide-binding</keyword>
<dbReference type="AlphaFoldDB" id="A0A133KDA4"/>
<proteinExistence type="inferred from homology"/>